<keyword evidence="4 7" id="KW-0812">Transmembrane</keyword>
<feature type="transmembrane region" description="Helical" evidence="7">
    <location>
        <begin position="159"/>
        <end position="177"/>
    </location>
</feature>
<keyword evidence="6 7" id="KW-0472">Membrane</keyword>
<feature type="transmembrane region" description="Helical" evidence="7">
    <location>
        <begin position="120"/>
        <end position="139"/>
    </location>
</feature>
<dbReference type="GO" id="GO:0015297">
    <property type="term" value="F:antiporter activity"/>
    <property type="evidence" value="ECO:0007669"/>
    <property type="project" value="InterPro"/>
</dbReference>
<keyword evidence="3" id="KW-1003">Cell membrane</keyword>
<keyword evidence="9" id="KW-1185">Reference proteome</keyword>
<reference evidence="8 9" key="1">
    <citation type="submission" date="2020-01" db="EMBL/GenBank/DDBJ databases">
        <title>Anaeroalcalibacter tamaniensis gen. nov., sp. nov., moderately halophilic strictly anaerobic fermenter bacterium from mud volcano of Taman peninsula.</title>
        <authorList>
            <person name="Frolova A."/>
            <person name="Merkel A.Y."/>
            <person name="Slobodkin A.I."/>
        </authorList>
    </citation>
    <scope>NUCLEOTIDE SEQUENCE [LARGE SCALE GENOMIC DNA]</scope>
    <source>
        <strain evidence="8 9">F-3ap</strain>
    </source>
</reference>
<dbReference type="Proteomes" id="UP000461585">
    <property type="component" value="Unassembled WGS sequence"/>
</dbReference>
<feature type="transmembrane region" description="Helical" evidence="7">
    <location>
        <begin position="338"/>
        <end position="361"/>
    </location>
</feature>
<evidence type="ECO:0000313" key="9">
    <source>
        <dbReference type="Proteomes" id="UP000461585"/>
    </source>
</evidence>
<evidence type="ECO:0000256" key="5">
    <source>
        <dbReference type="ARBA" id="ARBA00022989"/>
    </source>
</evidence>
<accession>A0A7X5HUY9</accession>
<keyword evidence="2" id="KW-0813">Transport</keyword>
<comment type="subcellular location">
    <subcellularLocation>
        <location evidence="1">Cell membrane</location>
        <topology evidence="1">Multi-pass membrane protein</topology>
    </subcellularLocation>
</comment>
<dbReference type="RefSeq" id="WP_162369813.1">
    <property type="nucleotide sequence ID" value="NZ_JAAEEH010000009.1"/>
</dbReference>
<gene>
    <name evidence="8" type="ORF">GXN74_04920</name>
</gene>
<dbReference type="PANTHER" id="PTHR43549:SF2">
    <property type="entry name" value="MULTIDRUG RESISTANCE PROTEIN NORM-RELATED"/>
    <property type="match status" value="1"/>
</dbReference>
<evidence type="ECO:0000313" key="8">
    <source>
        <dbReference type="EMBL" id="NDL67090.1"/>
    </source>
</evidence>
<dbReference type="NCBIfam" id="TIGR00797">
    <property type="entry name" value="matE"/>
    <property type="match status" value="1"/>
</dbReference>
<evidence type="ECO:0000256" key="6">
    <source>
        <dbReference type="ARBA" id="ARBA00023136"/>
    </source>
</evidence>
<proteinExistence type="predicted"/>
<dbReference type="GO" id="GO:0005886">
    <property type="term" value="C:plasma membrane"/>
    <property type="evidence" value="ECO:0007669"/>
    <property type="project" value="UniProtKB-SubCell"/>
</dbReference>
<comment type="caution">
    <text evidence="8">The sequence shown here is derived from an EMBL/GenBank/DDBJ whole genome shotgun (WGS) entry which is preliminary data.</text>
</comment>
<evidence type="ECO:0000256" key="4">
    <source>
        <dbReference type="ARBA" id="ARBA00022692"/>
    </source>
</evidence>
<feature type="transmembrane region" description="Helical" evidence="7">
    <location>
        <begin position="381"/>
        <end position="403"/>
    </location>
</feature>
<feature type="transmembrane region" description="Helical" evidence="7">
    <location>
        <begin position="189"/>
        <end position="211"/>
    </location>
</feature>
<dbReference type="AlphaFoldDB" id="A0A7X5HUY9"/>
<dbReference type="InterPro" id="IPR002528">
    <property type="entry name" value="MATE_fam"/>
</dbReference>
<dbReference type="PANTHER" id="PTHR43549">
    <property type="entry name" value="MULTIDRUG RESISTANCE PROTEIN YPNP-RELATED"/>
    <property type="match status" value="1"/>
</dbReference>
<evidence type="ECO:0000256" key="1">
    <source>
        <dbReference type="ARBA" id="ARBA00004651"/>
    </source>
</evidence>
<feature type="transmembrane region" description="Helical" evidence="7">
    <location>
        <begin position="30"/>
        <end position="50"/>
    </location>
</feature>
<organism evidence="8 9">
    <name type="scientific">Anaerotalea alkaliphila</name>
    <dbReference type="NCBI Taxonomy" id="2662126"/>
    <lineage>
        <taxon>Bacteria</taxon>
        <taxon>Bacillati</taxon>
        <taxon>Bacillota</taxon>
        <taxon>Clostridia</taxon>
        <taxon>Eubacteriales</taxon>
        <taxon>Anaerotalea</taxon>
    </lineage>
</organism>
<dbReference type="InterPro" id="IPR052031">
    <property type="entry name" value="Membrane_Transporter-Flippase"/>
</dbReference>
<dbReference type="Pfam" id="PF01554">
    <property type="entry name" value="MatE"/>
    <property type="match status" value="2"/>
</dbReference>
<dbReference type="PIRSF" id="PIRSF006603">
    <property type="entry name" value="DinF"/>
    <property type="match status" value="1"/>
</dbReference>
<dbReference type="InterPro" id="IPR048279">
    <property type="entry name" value="MdtK-like"/>
</dbReference>
<feature type="transmembrane region" description="Helical" evidence="7">
    <location>
        <begin position="410"/>
        <end position="430"/>
    </location>
</feature>
<feature type="transmembrane region" description="Helical" evidence="7">
    <location>
        <begin position="217"/>
        <end position="237"/>
    </location>
</feature>
<sequence length="477" mass="51779">MEKKRRPQEGCSGDEGEIFLSHKDRTRRDFVLTGSVYNVILTICGPIALYQSLNQIFRILDTMMAAHIDAISVSAVAYISQLQLMMASVGGGLAVGGGIKIAECYGAGLYGMVKKQVNSLMVLSMAMGAAVLVGILPFTEEILRVFKTPDLLIATGANYFKLEIIAMVLGFFNNIYIAVERARGNSKVILHLNILMILVKLGFTAFFVYVVSGTVTMIAVASLLSQVVVFAAGIYNLRDPKDVFGLDPRHMRMQREVVEPMLKVSFPVMVEKLAFGFGKVVVNAMATLYGTLTVGALGISNNIGGLTTNPQNGFQDGGAAIIAQNLGAKRYRRALETVYKLLVVNVLIGVAGYVLTIAFLPQISGLFARDDTAFQQLVSSVYRYEALGAVPLGVAATVMALLYGFGYTKLTLAINFSRVFLFRIPVLYYLQNHTDIGSRSVGIVMMVSNIAVGVLSLGVGLFVIREIMQKSREEKIA</sequence>
<feature type="transmembrane region" description="Helical" evidence="7">
    <location>
        <begin position="442"/>
        <end position="464"/>
    </location>
</feature>
<dbReference type="GO" id="GO:0042910">
    <property type="term" value="F:xenobiotic transmembrane transporter activity"/>
    <property type="evidence" value="ECO:0007669"/>
    <property type="project" value="InterPro"/>
</dbReference>
<evidence type="ECO:0000256" key="7">
    <source>
        <dbReference type="SAM" id="Phobius"/>
    </source>
</evidence>
<evidence type="ECO:0000256" key="3">
    <source>
        <dbReference type="ARBA" id="ARBA00022475"/>
    </source>
</evidence>
<dbReference type="EMBL" id="JAAEEH010000009">
    <property type="protein sequence ID" value="NDL67090.1"/>
    <property type="molecule type" value="Genomic_DNA"/>
</dbReference>
<keyword evidence="5 7" id="KW-1133">Transmembrane helix</keyword>
<name>A0A7X5HUY9_9FIRM</name>
<evidence type="ECO:0000256" key="2">
    <source>
        <dbReference type="ARBA" id="ARBA00022448"/>
    </source>
</evidence>
<protein>
    <submittedName>
        <fullName evidence="8">MATE family efflux transporter</fullName>
    </submittedName>
</protein>